<protein>
    <submittedName>
        <fullName evidence="1">Uncharacterized protein</fullName>
    </submittedName>
</protein>
<dbReference type="AlphaFoldDB" id="B9CZI5"/>
<dbReference type="EMBL" id="ACFU01000003">
    <property type="protein sequence ID" value="EEF15043.1"/>
    <property type="molecule type" value="Genomic_DNA"/>
</dbReference>
<reference evidence="1 2" key="1">
    <citation type="submission" date="2008-08" db="EMBL/GenBank/DDBJ databases">
        <authorList>
            <person name="Madupu R."/>
            <person name="Durkin A.S."/>
            <person name="Torralba M."/>
            <person name="Methe B."/>
            <person name="Sutton G.G."/>
            <person name="Strausberg R.L."/>
            <person name="Nelson K.E."/>
        </authorList>
    </citation>
    <scope>NUCLEOTIDE SEQUENCE [LARGE SCALE GENOMIC DNA]</scope>
    <source>
        <strain evidence="1 2">RM3267</strain>
    </source>
</reference>
<keyword evidence="2" id="KW-1185">Reference proteome</keyword>
<proteinExistence type="predicted"/>
<evidence type="ECO:0000313" key="2">
    <source>
        <dbReference type="Proteomes" id="UP000003082"/>
    </source>
</evidence>
<comment type="caution">
    <text evidence="1">The sequence shown here is derived from an EMBL/GenBank/DDBJ whole genome shotgun (WGS) entry which is preliminary data.</text>
</comment>
<organism evidence="1 2">
    <name type="scientific">Campylobacter rectus RM3267</name>
    <dbReference type="NCBI Taxonomy" id="553218"/>
    <lineage>
        <taxon>Bacteria</taxon>
        <taxon>Pseudomonadati</taxon>
        <taxon>Campylobacterota</taxon>
        <taxon>Epsilonproteobacteria</taxon>
        <taxon>Campylobacterales</taxon>
        <taxon>Campylobacteraceae</taxon>
        <taxon>Campylobacter</taxon>
    </lineage>
</organism>
<gene>
    <name evidence="1" type="ORF">CAMRE0001_1544</name>
</gene>
<evidence type="ECO:0000313" key="1">
    <source>
        <dbReference type="EMBL" id="EEF15043.1"/>
    </source>
</evidence>
<dbReference type="Proteomes" id="UP000003082">
    <property type="component" value="Unassembled WGS sequence"/>
</dbReference>
<accession>B9CZI5</accession>
<name>B9CZI5_CAMRE</name>
<sequence length="48" mass="5734">MKSNLTAADKICACFFKRTFHPKFTLLRWWRIKNLTVKRGLVVYLTCN</sequence>